<feature type="transmembrane region" description="Helical" evidence="7">
    <location>
        <begin position="57"/>
        <end position="75"/>
    </location>
</feature>
<reference evidence="10" key="1">
    <citation type="submission" date="2019-04" db="EMBL/GenBank/DDBJ databases">
        <title>Genome sequence of Pseudomonas putida 1290, an auxin catabolizing strain.</title>
        <authorList>
            <person name="Laird T.S."/>
            <person name="Leveau J.H.J."/>
        </authorList>
    </citation>
    <scope>NUCLEOTIDE SEQUENCE [LARGE SCALE GENOMIC DNA]</scope>
    <source>
        <strain evidence="10">1290</strain>
    </source>
</reference>
<dbReference type="PROSITE" id="PS01271">
    <property type="entry name" value="NA_SULFATE"/>
    <property type="match status" value="1"/>
</dbReference>
<keyword evidence="4" id="KW-0677">Repeat</keyword>
<keyword evidence="3 7" id="KW-0812">Transmembrane</keyword>
<dbReference type="SUPFAM" id="SSF116726">
    <property type="entry name" value="TrkA C-terminal domain-like"/>
    <property type="match status" value="2"/>
</dbReference>
<feature type="domain" description="RCK C-terminal" evidence="8">
    <location>
        <begin position="217"/>
        <end position="305"/>
    </location>
</feature>
<dbReference type="GO" id="GO:0008324">
    <property type="term" value="F:monoatomic cation transmembrane transporter activity"/>
    <property type="evidence" value="ECO:0007669"/>
    <property type="project" value="InterPro"/>
</dbReference>
<dbReference type="Proteomes" id="UP000298551">
    <property type="component" value="Chromosome"/>
</dbReference>
<feature type="transmembrane region" description="Helical" evidence="7">
    <location>
        <begin position="5"/>
        <end position="22"/>
    </location>
</feature>
<feature type="transmembrane region" description="Helical" evidence="7">
    <location>
        <begin position="465"/>
        <end position="484"/>
    </location>
</feature>
<dbReference type="PANTHER" id="PTHR43652">
    <property type="entry name" value="BASIC AMINO ACID ANTIPORTER YFCC-RELATED"/>
    <property type="match status" value="1"/>
</dbReference>
<dbReference type="GO" id="GO:0006813">
    <property type="term" value="P:potassium ion transport"/>
    <property type="evidence" value="ECO:0007669"/>
    <property type="project" value="InterPro"/>
</dbReference>
<evidence type="ECO:0000256" key="4">
    <source>
        <dbReference type="ARBA" id="ARBA00022737"/>
    </source>
</evidence>
<keyword evidence="6 7" id="KW-0472">Membrane</keyword>
<dbReference type="InterPro" id="IPR031312">
    <property type="entry name" value="Na/sul_symport_CS"/>
</dbReference>
<feature type="transmembrane region" description="Helical" evidence="7">
    <location>
        <begin position="589"/>
        <end position="609"/>
    </location>
</feature>
<feature type="transmembrane region" description="Helical" evidence="7">
    <location>
        <begin position="522"/>
        <end position="542"/>
    </location>
</feature>
<dbReference type="InterPro" id="IPR051679">
    <property type="entry name" value="DASS-Related_Transporters"/>
</dbReference>
<keyword evidence="2" id="KW-0813">Transport</keyword>
<keyword evidence="5 7" id="KW-1133">Transmembrane helix</keyword>
<sequence>MNQELLWVLGLLAVVVTLFIVNRPRMDVVALLVILALPLLGILTVEQALAGFADPNVVLIAALFVIGEGLVRTGIAYRIGEWMSERAGNSEARLLVLLMVSVAGLGSIMSSTGVVAIFIPVVLSIAARLRISPSRLMMPLAFAGLISGMLSLVATPPNVVVHSELVRRGEAGFHFFSFTPFGLVVLVLGVGYMLLTRNWLKGEARKDGRVETRRTLLDLVLDYKLNGRERRLRIRPHSPLIGHTLGELELRTRHGANVIGIERQHKFTTRVMTADSSTVLHQGDVLLLDLFGPRDGDDLRTLCQTMQLEPLHFKAAYFIDQSQDLGMAEVSLPPGSQCIGKSILELAFRTRFDLNVVGLRREQSAIEAQLLEEKLRLGDTLLVVGPWKAIRQLQSRPYDFLVLSMPAEIDQVAPARERAPHALISLAVMVALMVSGVVPNVLAALIGCLLMGAGRCIDMNSAYRAIHWQSLVLIVGMLPFAQALQKTGGIDLAVSGLVGVLGGAGPLAILACLFALTAVIGLFISNTATAVLMAPVAISTAAQLGMSPYPFAMTVALAASAAFMTPVSSPVNTLVLGPGQYRFADFIKIGVPFTVLVMLVTVLMVPWIFRL</sequence>
<dbReference type="OrthoDB" id="9809303at2"/>
<dbReference type="AlphaFoldDB" id="A0A4D6XC76"/>
<feature type="transmembrane region" description="Helical" evidence="7">
    <location>
        <begin position="426"/>
        <end position="453"/>
    </location>
</feature>
<dbReference type="RefSeq" id="WP_136915444.1">
    <property type="nucleotide sequence ID" value="NZ_CP039371.1"/>
</dbReference>
<evidence type="ECO:0000259" key="8">
    <source>
        <dbReference type="PROSITE" id="PS51202"/>
    </source>
</evidence>
<protein>
    <submittedName>
        <fullName evidence="9">SLC13 family permease</fullName>
    </submittedName>
</protein>
<accession>A0A4D6XC76</accession>
<feature type="transmembrane region" description="Helical" evidence="7">
    <location>
        <begin position="136"/>
        <end position="155"/>
    </location>
</feature>
<evidence type="ECO:0000256" key="7">
    <source>
        <dbReference type="SAM" id="Phobius"/>
    </source>
</evidence>
<feature type="domain" description="RCK C-terminal" evidence="8">
    <location>
        <begin position="315"/>
        <end position="399"/>
    </location>
</feature>
<evidence type="ECO:0000256" key="2">
    <source>
        <dbReference type="ARBA" id="ARBA00022448"/>
    </source>
</evidence>
<dbReference type="InterPro" id="IPR006037">
    <property type="entry name" value="RCK_C"/>
</dbReference>
<evidence type="ECO:0000256" key="5">
    <source>
        <dbReference type="ARBA" id="ARBA00022989"/>
    </source>
</evidence>
<dbReference type="Pfam" id="PF03600">
    <property type="entry name" value="CitMHS"/>
    <property type="match status" value="1"/>
</dbReference>
<dbReference type="PANTHER" id="PTHR43652:SF1">
    <property type="entry name" value="RESPONSE REGULATOR"/>
    <property type="match status" value="1"/>
</dbReference>
<feature type="transmembrane region" description="Helical" evidence="7">
    <location>
        <begin position="175"/>
        <end position="195"/>
    </location>
</feature>
<evidence type="ECO:0000256" key="1">
    <source>
        <dbReference type="ARBA" id="ARBA00004141"/>
    </source>
</evidence>
<name>A0A4D6XC76_PSEPU</name>
<dbReference type="InterPro" id="IPR036721">
    <property type="entry name" value="RCK_C_sf"/>
</dbReference>
<gene>
    <name evidence="9" type="ORF">E6B08_18895</name>
</gene>
<dbReference type="Gene3D" id="3.30.70.1450">
    <property type="entry name" value="Regulator of K+ conductance, C-terminal domain"/>
    <property type="match status" value="2"/>
</dbReference>
<organism evidence="9 10">
    <name type="scientific">Pseudomonas putida</name>
    <name type="common">Arthrobacter siderocapsulatus</name>
    <dbReference type="NCBI Taxonomy" id="303"/>
    <lineage>
        <taxon>Bacteria</taxon>
        <taxon>Pseudomonadati</taxon>
        <taxon>Pseudomonadota</taxon>
        <taxon>Gammaproteobacteria</taxon>
        <taxon>Pseudomonadales</taxon>
        <taxon>Pseudomonadaceae</taxon>
        <taxon>Pseudomonas</taxon>
    </lineage>
</organism>
<proteinExistence type="predicted"/>
<dbReference type="InterPro" id="IPR004680">
    <property type="entry name" value="Cit_transptr-like_dom"/>
</dbReference>
<feature type="transmembrane region" description="Helical" evidence="7">
    <location>
        <begin position="496"/>
        <end position="516"/>
    </location>
</feature>
<evidence type="ECO:0000256" key="6">
    <source>
        <dbReference type="ARBA" id="ARBA00023136"/>
    </source>
</evidence>
<evidence type="ECO:0000313" key="9">
    <source>
        <dbReference type="EMBL" id="QCI13307.1"/>
    </source>
</evidence>
<evidence type="ECO:0000256" key="3">
    <source>
        <dbReference type="ARBA" id="ARBA00022692"/>
    </source>
</evidence>
<dbReference type="GO" id="GO:0005886">
    <property type="term" value="C:plasma membrane"/>
    <property type="evidence" value="ECO:0007669"/>
    <property type="project" value="TreeGrafter"/>
</dbReference>
<evidence type="ECO:0000313" key="10">
    <source>
        <dbReference type="Proteomes" id="UP000298551"/>
    </source>
</evidence>
<dbReference type="Pfam" id="PF02080">
    <property type="entry name" value="TrkA_C"/>
    <property type="match status" value="2"/>
</dbReference>
<feature type="transmembrane region" description="Helical" evidence="7">
    <location>
        <begin position="549"/>
        <end position="569"/>
    </location>
</feature>
<feature type="transmembrane region" description="Helical" evidence="7">
    <location>
        <begin position="95"/>
        <end position="124"/>
    </location>
</feature>
<dbReference type="EMBL" id="CP039371">
    <property type="protein sequence ID" value="QCI13307.1"/>
    <property type="molecule type" value="Genomic_DNA"/>
</dbReference>
<feature type="transmembrane region" description="Helical" evidence="7">
    <location>
        <begin position="28"/>
        <end position="45"/>
    </location>
</feature>
<dbReference type="PROSITE" id="PS51202">
    <property type="entry name" value="RCK_C"/>
    <property type="match status" value="2"/>
</dbReference>
<comment type="subcellular location">
    <subcellularLocation>
        <location evidence="1">Membrane</location>
        <topology evidence="1">Multi-pass membrane protein</topology>
    </subcellularLocation>
</comment>